<keyword evidence="1" id="KW-0175">Coiled coil</keyword>
<evidence type="ECO:0000313" key="3">
    <source>
        <dbReference type="Proteomes" id="UP000000305"/>
    </source>
</evidence>
<evidence type="ECO:0000256" key="1">
    <source>
        <dbReference type="SAM" id="Coils"/>
    </source>
</evidence>
<dbReference type="AlphaFoldDB" id="E9G294"/>
<dbReference type="KEGG" id="dpx:DAPPUDRAFT_222208"/>
<evidence type="ECO:0000313" key="2">
    <source>
        <dbReference type="EMBL" id="EFX86341.1"/>
    </source>
</evidence>
<dbReference type="InterPro" id="IPR028043">
    <property type="entry name" value="PAAT-like"/>
</dbReference>
<keyword evidence="3" id="KW-1185">Reference proteome</keyword>
<accession>E9G294</accession>
<feature type="coiled-coil region" evidence="1">
    <location>
        <begin position="190"/>
        <end position="217"/>
    </location>
</feature>
<dbReference type="PANTHER" id="PTHR14787">
    <property type="entry name" value="C10ORF188 FAMILY MEMBER"/>
    <property type="match status" value="1"/>
</dbReference>
<dbReference type="HOGENOM" id="CLU_1205845_0_0_1"/>
<reference evidence="2 3" key="1">
    <citation type="journal article" date="2011" name="Science">
        <title>The ecoresponsive genome of Daphnia pulex.</title>
        <authorList>
            <person name="Colbourne J.K."/>
            <person name="Pfrender M.E."/>
            <person name="Gilbert D."/>
            <person name="Thomas W.K."/>
            <person name="Tucker A."/>
            <person name="Oakley T.H."/>
            <person name="Tokishita S."/>
            <person name="Aerts A."/>
            <person name="Arnold G.J."/>
            <person name="Basu M.K."/>
            <person name="Bauer D.J."/>
            <person name="Caceres C.E."/>
            <person name="Carmel L."/>
            <person name="Casola C."/>
            <person name="Choi J.H."/>
            <person name="Detter J.C."/>
            <person name="Dong Q."/>
            <person name="Dusheyko S."/>
            <person name="Eads B.D."/>
            <person name="Frohlich T."/>
            <person name="Geiler-Samerotte K.A."/>
            <person name="Gerlach D."/>
            <person name="Hatcher P."/>
            <person name="Jogdeo S."/>
            <person name="Krijgsveld J."/>
            <person name="Kriventseva E.V."/>
            <person name="Kultz D."/>
            <person name="Laforsch C."/>
            <person name="Lindquist E."/>
            <person name="Lopez J."/>
            <person name="Manak J.R."/>
            <person name="Muller J."/>
            <person name="Pangilinan J."/>
            <person name="Patwardhan R.P."/>
            <person name="Pitluck S."/>
            <person name="Pritham E.J."/>
            <person name="Rechtsteiner A."/>
            <person name="Rho M."/>
            <person name="Rogozin I.B."/>
            <person name="Sakarya O."/>
            <person name="Salamov A."/>
            <person name="Schaack S."/>
            <person name="Shapiro H."/>
            <person name="Shiga Y."/>
            <person name="Skalitzky C."/>
            <person name="Smith Z."/>
            <person name="Souvorov A."/>
            <person name="Sung W."/>
            <person name="Tang Z."/>
            <person name="Tsuchiya D."/>
            <person name="Tu H."/>
            <person name="Vos H."/>
            <person name="Wang M."/>
            <person name="Wolf Y.I."/>
            <person name="Yamagata H."/>
            <person name="Yamada T."/>
            <person name="Ye Y."/>
            <person name="Shaw J.R."/>
            <person name="Andrews J."/>
            <person name="Crease T.J."/>
            <person name="Tang H."/>
            <person name="Lucas S.M."/>
            <person name="Robertson H.M."/>
            <person name="Bork P."/>
            <person name="Koonin E.V."/>
            <person name="Zdobnov E.M."/>
            <person name="Grigoriev I.V."/>
            <person name="Lynch M."/>
            <person name="Boore J.L."/>
        </authorList>
    </citation>
    <scope>NUCLEOTIDE SEQUENCE [LARGE SCALE GENOMIC DNA]</scope>
</reference>
<organism evidence="2 3">
    <name type="scientific">Daphnia pulex</name>
    <name type="common">Water flea</name>
    <dbReference type="NCBI Taxonomy" id="6669"/>
    <lineage>
        <taxon>Eukaryota</taxon>
        <taxon>Metazoa</taxon>
        <taxon>Ecdysozoa</taxon>
        <taxon>Arthropoda</taxon>
        <taxon>Crustacea</taxon>
        <taxon>Branchiopoda</taxon>
        <taxon>Diplostraca</taxon>
        <taxon>Cladocera</taxon>
        <taxon>Anomopoda</taxon>
        <taxon>Daphniidae</taxon>
        <taxon>Daphnia</taxon>
    </lineage>
</organism>
<dbReference type="PhylomeDB" id="E9G294"/>
<dbReference type="Pfam" id="PF14958">
    <property type="entry name" value="PAAT-like"/>
    <property type="match status" value="1"/>
</dbReference>
<dbReference type="InParanoid" id="E9G294"/>
<proteinExistence type="predicted"/>
<name>E9G294_DAPPU</name>
<sequence length="230" mass="26180">MNHDAVTVDCSWKIENVDAVRTKILWKEQLSELSEETSIENCFSMSQSNPDSGPCTLKIVLKNNRKFAALQILSEVPMIEVHGQYEEYLMTVRGELLEEVEGTSLYECRIDLKKMQSEIILKFCKLKEATTVWVYGISTVTKTVEATPSMRSLSGQSAGANHLLSSLMQGFNQDGKNVDSIEMIIDKKIKEMEERMMARIEERLGRLEKRMEEGNAKMISMLLDLKTSNK</sequence>
<protein>
    <submittedName>
        <fullName evidence="2">Uncharacterized protein</fullName>
    </submittedName>
</protein>
<dbReference type="EMBL" id="GL732530">
    <property type="protein sequence ID" value="EFX86341.1"/>
    <property type="molecule type" value="Genomic_DNA"/>
</dbReference>
<dbReference type="OrthoDB" id="7880149at2759"/>
<dbReference type="Proteomes" id="UP000000305">
    <property type="component" value="Unassembled WGS sequence"/>
</dbReference>
<dbReference type="PANTHER" id="PTHR14787:SF1">
    <property type="entry name" value="ATPASE PAAT"/>
    <property type="match status" value="1"/>
</dbReference>
<gene>
    <name evidence="2" type="ORF">DAPPUDRAFT_222208</name>
</gene>